<dbReference type="Pfam" id="PF07690">
    <property type="entry name" value="MFS_1"/>
    <property type="match status" value="1"/>
</dbReference>
<feature type="transmembrane region" description="Helical" evidence="7">
    <location>
        <begin position="82"/>
        <end position="103"/>
    </location>
</feature>
<feature type="transmembrane region" description="Helical" evidence="7">
    <location>
        <begin position="359"/>
        <end position="378"/>
    </location>
</feature>
<dbReference type="Proteomes" id="UP000437736">
    <property type="component" value="Unassembled WGS sequence"/>
</dbReference>
<keyword evidence="5 7" id="KW-1133">Transmembrane helix</keyword>
<evidence type="ECO:0000256" key="7">
    <source>
        <dbReference type="SAM" id="Phobius"/>
    </source>
</evidence>
<feature type="transmembrane region" description="Helical" evidence="7">
    <location>
        <begin position="384"/>
        <end position="409"/>
    </location>
</feature>
<keyword evidence="4 7" id="KW-0812">Transmembrane</keyword>
<evidence type="ECO:0000256" key="6">
    <source>
        <dbReference type="ARBA" id="ARBA00023136"/>
    </source>
</evidence>
<evidence type="ECO:0000256" key="2">
    <source>
        <dbReference type="ARBA" id="ARBA00022448"/>
    </source>
</evidence>
<dbReference type="PROSITE" id="PS50850">
    <property type="entry name" value="MFS"/>
    <property type="match status" value="1"/>
</dbReference>
<gene>
    <name evidence="9" type="ORF">GHK86_08135</name>
</gene>
<evidence type="ECO:0000313" key="9">
    <source>
        <dbReference type="EMBL" id="MST32689.1"/>
    </source>
</evidence>
<keyword evidence="6 7" id="KW-0472">Membrane</keyword>
<dbReference type="PANTHER" id="PTHR42718">
    <property type="entry name" value="MAJOR FACILITATOR SUPERFAMILY MULTIDRUG TRANSPORTER MFSC"/>
    <property type="match status" value="1"/>
</dbReference>
<keyword evidence="2" id="KW-0813">Transport</keyword>
<accession>A0ABW9QSI9</accession>
<dbReference type="EMBL" id="WJHE01000362">
    <property type="protein sequence ID" value="MST32689.1"/>
    <property type="molecule type" value="Genomic_DNA"/>
</dbReference>
<feature type="transmembrane region" description="Helical" evidence="7">
    <location>
        <begin position="430"/>
        <end position="451"/>
    </location>
</feature>
<evidence type="ECO:0000256" key="3">
    <source>
        <dbReference type="ARBA" id="ARBA00022475"/>
    </source>
</evidence>
<dbReference type="InterPro" id="IPR020846">
    <property type="entry name" value="MFS_dom"/>
</dbReference>
<evidence type="ECO:0000313" key="10">
    <source>
        <dbReference type="Proteomes" id="UP000437736"/>
    </source>
</evidence>
<feature type="transmembrane region" description="Helical" evidence="7">
    <location>
        <begin position="170"/>
        <end position="191"/>
    </location>
</feature>
<dbReference type="PRINTS" id="PR01036">
    <property type="entry name" value="TCRTETB"/>
</dbReference>
<proteinExistence type="predicted"/>
<dbReference type="InterPro" id="IPR011701">
    <property type="entry name" value="MFS"/>
</dbReference>
<comment type="subcellular location">
    <subcellularLocation>
        <location evidence="1">Cell membrane</location>
        <topology evidence="1">Multi-pass membrane protein</topology>
    </subcellularLocation>
</comment>
<reference evidence="9 10" key="1">
    <citation type="submission" date="2019-11" db="EMBL/GenBank/DDBJ databases">
        <title>Acidiferrimicrobium australis gen. nov., sp. nov., an acidophilic and obligately heterotrophic, member of the Actinobacteria that catalyses dissimilatory oxido- reduction of iron isolated from metal-rich acidic water in Chile.</title>
        <authorList>
            <person name="Gonzalez D."/>
            <person name="Huber K."/>
            <person name="Hedrich S."/>
            <person name="Rojas-Villalobos C."/>
            <person name="Quatrini R."/>
            <person name="Dinamarca M.A."/>
            <person name="Schwarz A."/>
            <person name="Canales C."/>
            <person name="Nancucheo I."/>
        </authorList>
    </citation>
    <scope>NUCLEOTIDE SEQUENCE [LARGE SCALE GENOMIC DNA]</scope>
    <source>
        <strain evidence="9 10">USS-CCA1</strain>
    </source>
</reference>
<dbReference type="Gene3D" id="1.20.1250.20">
    <property type="entry name" value="MFS general substrate transporter like domains"/>
    <property type="match status" value="1"/>
</dbReference>
<dbReference type="CDD" id="cd17321">
    <property type="entry name" value="MFS_MMR_MDR_like"/>
    <property type="match status" value="1"/>
</dbReference>
<feature type="transmembrane region" description="Helical" evidence="7">
    <location>
        <begin position="51"/>
        <end position="70"/>
    </location>
</feature>
<evidence type="ECO:0000256" key="4">
    <source>
        <dbReference type="ARBA" id="ARBA00022692"/>
    </source>
</evidence>
<feature type="transmembrane region" description="Helical" evidence="7">
    <location>
        <begin position="292"/>
        <end position="314"/>
    </location>
</feature>
<evidence type="ECO:0000256" key="1">
    <source>
        <dbReference type="ARBA" id="ARBA00004651"/>
    </source>
</evidence>
<feature type="transmembrane region" description="Helical" evidence="7">
    <location>
        <begin position="457"/>
        <end position="478"/>
    </location>
</feature>
<evidence type="ECO:0000259" key="8">
    <source>
        <dbReference type="PROSITE" id="PS50850"/>
    </source>
</evidence>
<dbReference type="InterPro" id="IPR036259">
    <property type="entry name" value="MFS_trans_sf"/>
</dbReference>
<dbReference type="PANTHER" id="PTHR42718:SF46">
    <property type="entry name" value="BLR6921 PROTEIN"/>
    <property type="match status" value="1"/>
</dbReference>
<feature type="transmembrane region" description="Helical" evidence="7">
    <location>
        <begin position="326"/>
        <end position="347"/>
    </location>
</feature>
<keyword evidence="3" id="KW-1003">Cell membrane</keyword>
<feature type="transmembrane region" description="Helical" evidence="7">
    <location>
        <begin position="203"/>
        <end position="223"/>
    </location>
</feature>
<feature type="transmembrane region" description="Helical" evidence="7">
    <location>
        <begin position="142"/>
        <end position="164"/>
    </location>
</feature>
<name>A0ABW9QSI9_9ACTN</name>
<keyword evidence="10" id="KW-1185">Reference proteome</keyword>
<protein>
    <submittedName>
        <fullName evidence="9">MFS transporter</fullName>
    </submittedName>
</protein>
<feature type="transmembrane region" description="Helical" evidence="7">
    <location>
        <begin position="109"/>
        <end position="130"/>
    </location>
</feature>
<feature type="transmembrane region" description="Helical" evidence="7">
    <location>
        <begin position="253"/>
        <end position="271"/>
    </location>
</feature>
<dbReference type="SUPFAM" id="SSF103473">
    <property type="entry name" value="MFS general substrate transporter"/>
    <property type="match status" value="1"/>
</dbReference>
<comment type="caution">
    <text evidence="9">The sequence shown here is derived from an EMBL/GenBank/DDBJ whole genome shotgun (WGS) entry which is preliminary data.</text>
</comment>
<feature type="domain" description="Major facilitator superfamily (MFS) profile" evidence="8">
    <location>
        <begin position="16"/>
        <end position="483"/>
    </location>
</feature>
<sequence length="494" mass="51638">MGTAESTLASRAARAPILPLALAQFVCSFAGTSTNVAITPIAKDLGTTVSGVQTAITVFTLTMAALMIPGSKLTDILGRKRCFVLGLFIYGAGALLTSLAQGLPAMITGYSLLEGVGSALLIPPVYILVTVSHRDVRSRAKFFGIVSGAGGLGAAAGPLVGGLITSSISWRATFGLQLVLVLLIVWLARSITDTPVARPRPTFDVEGAVLSAAGLVLVVIGLLETRTYGWFVSRADFSIGGVVILPKGSMSPVWLYFAAGAAFLVWFLGHLRRRERRGRAVLVSLRMFSRRAANLGMATQFAQWMSMQGCFFVVSVYLQQVRHFDAITTGLILTPATAGILASSAAAQRLASRRTQRTLIIAGFVLASSGMLLLLVLVRPHNDILLTVPGTLAFGLGVGVMLTASVNLVQSAFPARDQGEISGLSRSVSNLGSTFGTAMAGSVLVAAGIHLKDGRDFGAALLVLLVFTLLGLAAAVFIPRERAATGATALTHIE</sequence>
<evidence type="ECO:0000256" key="5">
    <source>
        <dbReference type="ARBA" id="ARBA00022989"/>
    </source>
</evidence>
<organism evidence="9 10">
    <name type="scientific">Acidiferrimicrobium australe</name>
    <dbReference type="NCBI Taxonomy" id="2664430"/>
    <lineage>
        <taxon>Bacteria</taxon>
        <taxon>Bacillati</taxon>
        <taxon>Actinomycetota</taxon>
        <taxon>Acidimicrobiia</taxon>
        <taxon>Acidimicrobiales</taxon>
        <taxon>Acidimicrobiaceae</taxon>
        <taxon>Acidiferrimicrobium</taxon>
    </lineage>
</organism>
<dbReference type="Gene3D" id="1.20.1720.10">
    <property type="entry name" value="Multidrug resistance protein D"/>
    <property type="match status" value="1"/>
</dbReference>
<feature type="transmembrane region" description="Helical" evidence="7">
    <location>
        <begin position="12"/>
        <end position="31"/>
    </location>
</feature>